<evidence type="ECO:0000256" key="8">
    <source>
        <dbReference type="ARBA" id="ARBA00022989"/>
    </source>
</evidence>
<keyword evidence="5 10" id="KW-0812">Transmembrane</keyword>
<keyword evidence="7 10" id="KW-0249">Electron transport</keyword>
<dbReference type="STRING" id="1313304.CALK_0850"/>
<dbReference type="PANTHER" id="PTHR30578:SF0">
    <property type="entry name" value="ION-TRANSLOCATING OXIDOREDUCTASE COMPLEX SUBUNIT D"/>
    <property type="match status" value="1"/>
</dbReference>
<keyword evidence="10" id="KW-1003">Cell membrane</keyword>
<name>U7DAG8_9BACT</name>
<dbReference type="Proteomes" id="UP000017148">
    <property type="component" value="Unassembled WGS sequence"/>
</dbReference>
<feature type="transmembrane region" description="Helical" evidence="10">
    <location>
        <begin position="21"/>
        <end position="41"/>
    </location>
</feature>
<evidence type="ECO:0000256" key="6">
    <source>
        <dbReference type="ARBA" id="ARBA00022967"/>
    </source>
</evidence>
<feature type="transmembrane region" description="Helical" evidence="10">
    <location>
        <begin position="195"/>
        <end position="214"/>
    </location>
</feature>
<keyword evidence="9 10" id="KW-0472">Membrane</keyword>
<evidence type="ECO:0000313" key="11">
    <source>
        <dbReference type="EMBL" id="ERP32127.1"/>
    </source>
</evidence>
<feature type="transmembrane region" description="Helical" evidence="10">
    <location>
        <begin position="252"/>
        <end position="272"/>
    </location>
</feature>
<dbReference type="Pfam" id="PF03116">
    <property type="entry name" value="NQR2_RnfD_RnfE"/>
    <property type="match status" value="1"/>
</dbReference>
<organism evidence="11 12">
    <name type="scientific">Chitinivibrio alkaliphilus ACht1</name>
    <dbReference type="NCBI Taxonomy" id="1313304"/>
    <lineage>
        <taxon>Bacteria</taxon>
        <taxon>Pseudomonadati</taxon>
        <taxon>Fibrobacterota</taxon>
        <taxon>Chitinivibrionia</taxon>
        <taxon>Chitinivibrionales</taxon>
        <taxon>Chitinivibrionaceae</taxon>
        <taxon>Chitinivibrio</taxon>
    </lineage>
</organism>
<protein>
    <recommendedName>
        <fullName evidence="10">Ion-translocating oxidoreductase complex subunit D</fullName>
        <ecNumber evidence="10">7.-.-.-</ecNumber>
    </recommendedName>
    <alternativeName>
        <fullName evidence="10">Rnf electron transport complex subunit D</fullName>
    </alternativeName>
</protein>
<dbReference type="GO" id="GO:0055085">
    <property type="term" value="P:transmembrane transport"/>
    <property type="evidence" value="ECO:0007669"/>
    <property type="project" value="InterPro"/>
</dbReference>
<dbReference type="InterPro" id="IPR011303">
    <property type="entry name" value="RnfD_bac"/>
</dbReference>
<dbReference type="AlphaFoldDB" id="U7DAG8"/>
<dbReference type="EC" id="7.-.-.-" evidence="10"/>
<dbReference type="EMBL" id="ASJR01000006">
    <property type="protein sequence ID" value="ERP32127.1"/>
    <property type="molecule type" value="Genomic_DNA"/>
</dbReference>
<dbReference type="GO" id="GO:0022900">
    <property type="term" value="P:electron transport chain"/>
    <property type="evidence" value="ECO:0007669"/>
    <property type="project" value="UniProtKB-UniRule"/>
</dbReference>
<feature type="transmembrane region" description="Helical" evidence="10">
    <location>
        <begin position="284"/>
        <end position="303"/>
    </location>
</feature>
<evidence type="ECO:0000313" key="12">
    <source>
        <dbReference type="Proteomes" id="UP000017148"/>
    </source>
</evidence>
<proteinExistence type="inferred from homology"/>
<dbReference type="eggNOG" id="COG4658">
    <property type="taxonomic scope" value="Bacteria"/>
</dbReference>
<evidence type="ECO:0000256" key="5">
    <source>
        <dbReference type="ARBA" id="ARBA00022692"/>
    </source>
</evidence>
<comment type="similarity">
    <text evidence="10">Belongs to the NqrB/RnfD family.</text>
</comment>
<comment type="caution">
    <text evidence="10">Lacks conserved residue(s) required for the propagation of feature annotation.</text>
</comment>
<comment type="subcellular location">
    <subcellularLocation>
        <location evidence="10">Cell membrane</location>
        <topology evidence="10">Multi-pass membrane protein</topology>
    </subcellularLocation>
</comment>
<dbReference type="RefSeq" id="WP_022636358.1">
    <property type="nucleotide sequence ID" value="NZ_ASJR01000006.1"/>
</dbReference>
<keyword evidence="3 10" id="KW-0285">Flavoprotein</keyword>
<dbReference type="PATRIC" id="fig|1313304.3.peg.814"/>
<evidence type="ECO:0000256" key="2">
    <source>
        <dbReference type="ARBA" id="ARBA00022553"/>
    </source>
</evidence>
<evidence type="ECO:0000256" key="1">
    <source>
        <dbReference type="ARBA" id="ARBA00022448"/>
    </source>
</evidence>
<comment type="cofactor">
    <cofactor evidence="10">
        <name>FMN</name>
        <dbReference type="ChEBI" id="CHEBI:58210"/>
    </cofactor>
</comment>
<keyword evidence="4 10" id="KW-0288">FMN</keyword>
<dbReference type="GO" id="GO:0005886">
    <property type="term" value="C:plasma membrane"/>
    <property type="evidence" value="ECO:0007669"/>
    <property type="project" value="UniProtKB-SubCell"/>
</dbReference>
<reference evidence="11 12" key="1">
    <citation type="journal article" date="2013" name="Environ. Microbiol.">
        <title>Genome analysis of Chitinivibrio alkaliphilus gen. nov., sp. nov., a novel extremely haloalkaliphilic anaerobic chitinolytic bacterium from the candidate phylum Termite Group 3.</title>
        <authorList>
            <person name="Sorokin D.Y."/>
            <person name="Gumerov V.M."/>
            <person name="Rakitin A.L."/>
            <person name="Beletsky A.V."/>
            <person name="Damste J.S."/>
            <person name="Muyzer G."/>
            <person name="Mardanov A.V."/>
            <person name="Ravin N.V."/>
        </authorList>
    </citation>
    <scope>NUCLEOTIDE SEQUENCE [LARGE SCALE GENOMIC DNA]</scope>
    <source>
        <strain evidence="11 12">ACht1</strain>
    </source>
</reference>
<comment type="caution">
    <text evidence="11">The sequence shown here is derived from an EMBL/GenBank/DDBJ whole genome shotgun (WGS) entry which is preliminary data.</text>
</comment>
<evidence type="ECO:0000256" key="7">
    <source>
        <dbReference type="ARBA" id="ARBA00022982"/>
    </source>
</evidence>
<keyword evidence="8 10" id="KW-1133">Transmembrane helix</keyword>
<comment type="subunit">
    <text evidence="10">The complex is composed of six subunits: RnfA, RnfB, RnfC, RnfD, RnfE and RnfG.</text>
</comment>
<evidence type="ECO:0000256" key="4">
    <source>
        <dbReference type="ARBA" id="ARBA00022643"/>
    </source>
</evidence>
<feature type="modified residue" description="FMN phosphoryl threonine" evidence="10">
    <location>
        <position position="168"/>
    </location>
</feature>
<accession>U7DAG8</accession>
<feature type="transmembrane region" description="Helical" evidence="10">
    <location>
        <begin position="221"/>
        <end position="240"/>
    </location>
</feature>
<dbReference type="HAMAP" id="MF_00462">
    <property type="entry name" value="RsxD_RnfD"/>
    <property type="match status" value="1"/>
</dbReference>
<keyword evidence="12" id="KW-1185">Reference proteome</keyword>
<keyword evidence="6 10" id="KW-1278">Translocase</keyword>
<dbReference type="NCBIfam" id="TIGR01946">
    <property type="entry name" value="rnfD"/>
    <property type="match status" value="1"/>
</dbReference>
<sequence>MNQKHHISSSPHIRDVRSVSTIMGDVLIALIPAIVASAYFFGARALFLLFFSVLCGGITEHFICTKLLRRTSTVSDKSAVITSVLLALSLPVSTPLWIIALGNIFAIAVVKWVFGGLGGNIMNPALAGRAFLVASYPALTTGSAYLSAGMGGRIPAPPSTIDAFTGATPLEASSSLSASHAFDALPSLFWGSVNGSLGEVSALALCIGGIYLIFRKIITVRIPFVFVGTVFFLTYGITPLQSNYEFFSPEVLYFSLYHVLAGSLLIGAFFMATDMVTSPITAKGQTVFAFGCGLLTFLIRQFGGYPEGVTYAILLMNGLTPLIDRYMKPRVYGYGGNHE</sequence>
<gene>
    <name evidence="10" type="primary">rnfD</name>
    <name evidence="11" type="ORF">CALK_0850</name>
</gene>
<dbReference type="OrthoDB" id="9776359at2"/>
<keyword evidence="2 10" id="KW-0597">Phosphoprotein</keyword>
<dbReference type="PANTHER" id="PTHR30578">
    <property type="entry name" value="ELECTRON TRANSPORT COMPLEX PROTEIN RNFD"/>
    <property type="match status" value="1"/>
</dbReference>
<feature type="transmembrane region" description="Helical" evidence="10">
    <location>
        <begin position="80"/>
        <end position="110"/>
    </location>
</feature>
<evidence type="ECO:0000256" key="10">
    <source>
        <dbReference type="HAMAP-Rule" id="MF_00462"/>
    </source>
</evidence>
<evidence type="ECO:0000256" key="9">
    <source>
        <dbReference type="ARBA" id="ARBA00023136"/>
    </source>
</evidence>
<keyword evidence="1 10" id="KW-0813">Transport</keyword>
<comment type="function">
    <text evidence="10">Part of a membrane-bound complex that couples electron transfer with translocation of ions across the membrane.</text>
</comment>
<dbReference type="InterPro" id="IPR004338">
    <property type="entry name" value="NqrB/RnfD"/>
</dbReference>
<evidence type="ECO:0000256" key="3">
    <source>
        <dbReference type="ARBA" id="ARBA00022630"/>
    </source>
</evidence>